<evidence type="ECO:0000256" key="5">
    <source>
        <dbReference type="ARBA" id="ARBA00023237"/>
    </source>
</evidence>
<keyword evidence="12" id="KW-1185">Reference proteome</keyword>
<dbReference type="PANTHER" id="PTHR30332:SF17">
    <property type="entry name" value="TYPE IV PILIATION SYSTEM PROTEIN DR_0774-RELATED"/>
    <property type="match status" value="1"/>
</dbReference>
<dbReference type="RefSeq" id="WP_183630745.1">
    <property type="nucleotide sequence ID" value="NZ_BAABLE010000011.1"/>
</dbReference>
<feature type="chain" id="PRO_5032282029" evidence="9">
    <location>
        <begin position="17"/>
        <end position="606"/>
    </location>
</feature>
<dbReference type="GO" id="GO:0009306">
    <property type="term" value="P:protein secretion"/>
    <property type="evidence" value="ECO:0007669"/>
    <property type="project" value="InterPro"/>
</dbReference>
<dbReference type="Gene3D" id="3.30.1370.120">
    <property type="match status" value="1"/>
</dbReference>
<dbReference type="InterPro" id="IPR001775">
    <property type="entry name" value="GspD/PilQ"/>
</dbReference>
<feature type="region of interest" description="Disordered" evidence="8">
    <location>
        <begin position="573"/>
        <end position="606"/>
    </location>
</feature>
<comment type="subcellular location">
    <subcellularLocation>
        <location evidence="7">Cell outer membrane</location>
    </subcellularLocation>
    <subcellularLocation>
        <location evidence="1">Membrane</location>
    </subcellularLocation>
</comment>
<evidence type="ECO:0000256" key="9">
    <source>
        <dbReference type="SAM" id="SignalP"/>
    </source>
</evidence>
<evidence type="ECO:0000313" key="12">
    <source>
        <dbReference type="Proteomes" id="UP000561045"/>
    </source>
</evidence>
<dbReference type="PROSITE" id="PS51257">
    <property type="entry name" value="PROKAR_LIPOPROTEIN"/>
    <property type="match status" value="1"/>
</dbReference>
<evidence type="ECO:0000259" key="10">
    <source>
        <dbReference type="SMART" id="SM00965"/>
    </source>
</evidence>
<dbReference type="Pfam" id="PF00263">
    <property type="entry name" value="Secretin"/>
    <property type="match status" value="1"/>
</dbReference>
<dbReference type="GO" id="GO:0015627">
    <property type="term" value="C:type II protein secretion system complex"/>
    <property type="evidence" value="ECO:0007669"/>
    <property type="project" value="TreeGrafter"/>
</dbReference>
<dbReference type="InterPro" id="IPR011662">
    <property type="entry name" value="Secretin/TonB_short_N"/>
</dbReference>
<gene>
    <name evidence="11" type="ORF">GGR36_000109</name>
</gene>
<dbReference type="EMBL" id="JACIET010000001">
    <property type="protein sequence ID" value="MBB4010801.1"/>
    <property type="molecule type" value="Genomic_DNA"/>
</dbReference>
<keyword evidence="2 7" id="KW-0813">Transport</keyword>
<dbReference type="AlphaFoldDB" id="A0A840BB89"/>
<protein>
    <submittedName>
        <fullName evidence="11">General secretion pathway protein D</fullName>
    </submittedName>
</protein>
<feature type="signal peptide" evidence="9">
    <location>
        <begin position="1"/>
        <end position="16"/>
    </location>
</feature>
<evidence type="ECO:0000256" key="8">
    <source>
        <dbReference type="SAM" id="MobiDB-lite"/>
    </source>
</evidence>
<sequence length="606" mass="66192">MSVRTLIMAAALFALAGCAAQQAIRDAGTLMDAGKPADAFKLLDDALVKNPDSIELRTYSLRERERWVQRWAADADRAVAAGQYDTAEALYRQILLTDETAPAGKLGLQKVTLARKHEAQLAGVDAMFASNPDGARAILKEILSENPRNKTARTLLERLDATAAKDTNTPAKLATAFRQPISLSFRDQNLSSVFDMISRITKINFIFDKDVSPSLKATIYGNDTTTEDAIDLLLRTNQLARKTLNQNTVLIYPKTPEKEKEYRELVMRTFYLSNADSKAVAPMIRQMVHPKEIYNDDRLNTIVVRDSPETMAVIERLVAAQDLPQSEVVLEVQVLEVNRNDILDLGLRYPSPIEITPYGSGYGGLTPAGIAGVLTLEELANVNRGNTLVNFGSPAFKLSANYNKGHNKILANPNIRVKNREKAQIQIGNRVPVVTTTTNNGVTTEMVNYQDVGLTFRAEPNISLEGEVTVKLGLEVSNIVNTITTKTGLIAYEIGQRRAETILGVKDGETQALGGLLERTHSIESNAIPGLGNLPGLDRIFGSRKDTDGQDEIILLITPRIVRNLNLPPGHVGNFSSGVEQSPDVKPLRLRDAPPAASAQGPQAAQ</sequence>
<keyword evidence="3 9" id="KW-0732">Signal</keyword>
<evidence type="ECO:0000256" key="7">
    <source>
        <dbReference type="RuleBase" id="RU004004"/>
    </source>
</evidence>
<dbReference type="SMART" id="SM00965">
    <property type="entry name" value="STN"/>
    <property type="match status" value="1"/>
</dbReference>
<dbReference type="Gene3D" id="1.25.40.10">
    <property type="entry name" value="Tetratricopeptide repeat domain"/>
    <property type="match status" value="1"/>
</dbReference>
<feature type="domain" description="Secretin/TonB short N-terminal" evidence="10">
    <location>
        <begin position="203"/>
        <end position="254"/>
    </location>
</feature>
<dbReference type="GO" id="GO:0009279">
    <property type="term" value="C:cell outer membrane"/>
    <property type="evidence" value="ECO:0007669"/>
    <property type="project" value="UniProtKB-SubCell"/>
</dbReference>
<name>A0A840BB89_9RHOO</name>
<evidence type="ECO:0000256" key="3">
    <source>
        <dbReference type="ARBA" id="ARBA00022729"/>
    </source>
</evidence>
<proteinExistence type="inferred from homology"/>
<feature type="compositionally biased region" description="Low complexity" evidence="8">
    <location>
        <begin position="593"/>
        <end position="606"/>
    </location>
</feature>
<dbReference type="Pfam" id="PF03958">
    <property type="entry name" value="Secretin_N"/>
    <property type="match status" value="1"/>
</dbReference>
<dbReference type="InterPro" id="IPR011990">
    <property type="entry name" value="TPR-like_helical_dom_sf"/>
</dbReference>
<keyword evidence="4" id="KW-0472">Membrane</keyword>
<dbReference type="InterPro" id="IPR004846">
    <property type="entry name" value="T2SS/T3SS_dom"/>
</dbReference>
<dbReference type="InterPro" id="IPR005644">
    <property type="entry name" value="NolW-like"/>
</dbReference>
<evidence type="ECO:0000256" key="6">
    <source>
        <dbReference type="RuleBase" id="RU004003"/>
    </source>
</evidence>
<organism evidence="11 12">
    <name type="scientific">Niveibacterium umoris</name>
    <dbReference type="NCBI Taxonomy" id="1193620"/>
    <lineage>
        <taxon>Bacteria</taxon>
        <taxon>Pseudomonadati</taxon>
        <taxon>Pseudomonadota</taxon>
        <taxon>Betaproteobacteria</taxon>
        <taxon>Rhodocyclales</taxon>
        <taxon>Rhodocyclaceae</taxon>
        <taxon>Niveibacterium</taxon>
    </lineage>
</organism>
<dbReference type="PANTHER" id="PTHR30332">
    <property type="entry name" value="PROBABLE GENERAL SECRETION PATHWAY PROTEIN D"/>
    <property type="match status" value="1"/>
</dbReference>
<reference evidence="11 12" key="1">
    <citation type="submission" date="2020-08" db="EMBL/GenBank/DDBJ databases">
        <title>Genomic Encyclopedia of Type Strains, Phase IV (KMG-IV): sequencing the most valuable type-strain genomes for metagenomic binning, comparative biology and taxonomic classification.</title>
        <authorList>
            <person name="Goeker M."/>
        </authorList>
    </citation>
    <scope>NUCLEOTIDE SEQUENCE [LARGE SCALE GENOMIC DNA]</scope>
    <source>
        <strain evidence="11 12">DSM 106739</strain>
    </source>
</reference>
<comment type="similarity">
    <text evidence="6">Belongs to the bacterial secretin family.</text>
</comment>
<dbReference type="InterPro" id="IPR050810">
    <property type="entry name" value="Bact_Secretion_Sys_Channel"/>
</dbReference>
<evidence type="ECO:0000313" key="11">
    <source>
        <dbReference type="EMBL" id="MBB4010801.1"/>
    </source>
</evidence>
<evidence type="ECO:0000256" key="1">
    <source>
        <dbReference type="ARBA" id="ARBA00004370"/>
    </source>
</evidence>
<dbReference type="PRINTS" id="PR00811">
    <property type="entry name" value="BCTERIALGSPD"/>
</dbReference>
<comment type="caution">
    <text evidence="11">The sequence shown here is derived from an EMBL/GenBank/DDBJ whole genome shotgun (WGS) entry which is preliminary data.</text>
</comment>
<evidence type="ECO:0000256" key="4">
    <source>
        <dbReference type="ARBA" id="ARBA00023136"/>
    </source>
</evidence>
<dbReference type="Proteomes" id="UP000561045">
    <property type="component" value="Unassembled WGS sequence"/>
</dbReference>
<evidence type="ECO:0000256" key="2">
    <source>
        <dbReference type="ARBA" id="ARBA00022448"/>
    </source>
</evidence>
<keyword evidence="5" id="KW-0998">Cell outer membrane</keyword>
<dbReference type="InterPro" id="IPR038591">
    <property type="entry name" value="NolW-like_sf"/>
</dbReference>
<dbReference type="Gene3D" id="3.55.50.30">
    <property type="match status" value="1"/>
</dbReference>
<accession>A0A840BB89</accession>